<evidence type="ECO:0000256" key="1">
    <source>
        <dbReference type="SAM" id="Phobius"/>
    </source>
</evidence>
<organism evidence="2 3">
    <name type="scientific">Kribbella shirazensis</name>
    <dbReference type="NCBI Taxonomy" id="1105143"/>
    <lineage>
        <taxon>Bacteria</taxon>
        <taxon>Bacillati</taxon>
        <taxon>Actinomycetota</taxon>
        <taxon>Actinomycetes</taxon>
        <taxon>Propionibacteriales</taxon>
        <taxon>Kribbellaceae</taxon>
        <taxon>Kribbella</taxon>
    </lineage>
</organism>
<dbReference type="EMBL" id="JAASRO010000001">
    <property type="protein sequence ID" value="NIK60564.1"/>
    <property type="molecule type" value="Genomic_DNA"/>
</dbReference>
<name>A0A7X5VG09_9ACTN</name>
<evidence type="ECO:0000313" key="3">
    <source>
        <dbReference type="Proteomes" id="UP000555407"/>
    </source>
</evidence>
<proteinExistence type="predicted"/>
<keyword evidence="3" id="KW-1185">Reference proteome</keyword>
<keyword evidence="1" id="KW-1133">Transmembrane helix</keyword>
<sequence length="152" mass="16688">MTSSWQEAVTDRAAEYASSATLRKLARSRRRRHCKSLAEVAKFILAAKDKSHELLGWLGGGVLGLFGLSGLAKRFARELIERIPLPFDAKAVAAARGVQLTGILLCLLNSEDLRRCQCFIDLALEQAKTTVKKMLTAALEDWTQLAAFGAKK</sequence>
<comment type="caution">
    <text evidence="2">The sequence shown here is derived from an EMBL/GenBank/DDBJ whole genome shotgun (WGS) entry which is preliminary data.</text>
</comment>
<keyword evidence="1" id="KW-0472">Membrane</keyword>
<accession>A0A7X5VG09</accession>
<keyword evidence="1" id="KW-0812">Transmembrane</keyword>
<feature type="transmembrane region" description="Helical" evidence="1">
    <location>
        <begin position="54"/>
        <end position="72"/>
    </location>
</feature>
<dbReference type="AlphaFoldDB" id="A0A7X5VG09"/>
<reference evidence="2 3" key="1">
    <citation type="submission" date="2020-03" db="EMBL/GenBank/DDBJ databases">
        <title>Sequencing the genomes of 1000 actinobacteria strains.</title>
        <authorList>
            <person name="Klenk H.-P."/>
        </authorList>
    </citation>
    <scope>NUCLEOTIDE SEQUENCE [LARGE SCALE GENOMIC DNA]</scope>
    <source>
        <strain evidence="2 3">DSM 45490</strain>
    </source>
</reference>
<evidence type="ECO:0000313" key="2">
    <source>
        <dbReference type="EMBL" id="NIK60564.1"/>
    </source>
</evidence>
<dbReference type="Proteomes" id="UP000555407">
    <property type="component" value="Unassembled WGS sequence"/>
</dbReference>
<protein>
    <submittedName>
        <fullName evidence="2">Uncharacterized protein</fullName>
    </submittedName>
</protein>
<gene>
    <name evidence="2" type="ORF">BJY22_006281</name>
</gene>
<dbReference type="RefSeq" id="WP_167213963.1">
    <property type="nucleotide sequence ID" value="NZ_JAASRO010000001.1"/>
</dbReference>